<keyword evidence="3" id="KW-1185">Reference proteome</keyword>
<evidence type="ECO:0000313" key="2">
    <source>
        <dbReference type="EMBL" id="AFH42768.1"/>
    </source>
</evidence>
<reference evidence="3" key="1">
    <citation type="submission" date="2012-03" db="EMBL/GenBank/DDBJ databases">
        <title>Fervidicoccus fontis complete genome analysis confirms its distinct phylogenetic position and predicts its environmental function.</title>
        <authorList>
            <person name="Lebedinsky A.V."/>
            <person name="Mardanov A.V."/>
            <person name="Gumerov V.M."/>
            <person name="Beletsky A.V."/>
            <person name="Kublanov I.V."/>
            <person name="Perevalova A.A."/>
            <person name="Bonch-Osmolovskaya E.A."/>
            <person name="Ravin N.V."/>
            <person name="Skryabin K.G."/>
        </authorList>
    </citation>
    <scope>NUCLEOTIDE SEQUENCE [LARGE SCALE GENOMIC DNA]</scope>
    <source>
        <strain evidence="3">DSM 19380 / VKM B-2539 / Kam940</strain>
    </source>
</reference>
<dbReference type="Gene3D" id="3.40.630.10">
    <property type="entry name" value="Zn peptidases"/>
    <property type="match status" value="1"/>
</dbReference>
<dbReference type="RefSeq" id="WP_014557917.1">
    <property type="nucleotide sequence ID" value="NC_017461.1"/>
</dbReference>
<name>I0A1B1_FERFK</name>
<organism evidence="2 3">
    <name type="scientific">Fervidicoccus fontis (strain DSM 19380 / JCM 18336 / VKM B-2539 / Kam940)</name>
    <dbReference type="NCBI Taxonomy" id="1163730"/>
    <lineage>
        <taxon>Archaea</taxon>
        <taxon>Thermoproteota</taxon>
        <taxon>Thermoprotei</taxon>
        <taxon>Fervidicoccales</taxon>
        <taxon>Fervidicoccaceae</taxon>
        <taxon>Fervidicoccus</taxon>
    </lineage>
</organism>
<dbReference type="eggNOG" id="arCOG02959">
    <property type="taxonomic scope" value="Archaea"/>
</dbReference>
<dbReference type="KEGG" id="ffo:FFONT_0780"/>
<evidence type="ECO:0000313" key="3">
    <source>
        <dbReference type="Proteomes" id="UP000007391"/>
    </source>
</evidence>
<protein>
    <submittedName>
        <fullName evidence="2">Exopeptidase, family M28</fullName>
    </submittedName>
</protein>
<reference evidence="2 3" key="2">
    <citation type="journal article" date="2014" name="Extremophiles">
        <title>Analysis of the complete genome of Fervidococcus fontis confirms the distinct phylogenetic position of the order Fervidicoccales and suggests its environmental function.</title>
        <authorList>
            <person name="Lebedinsky A.V."/>
            <person name="Mardanov A.V."/>
            <person name="Kublanov I.V."/>
            <person name="Gumerov V.M."/>
            <person name="Beletsky A.V."/>
            <person name="Perevalova A.A."/>
            <person name="Bidzhieva S.Kh."/>
            <person name="Bonch-Osmolovskaya E.A."/>
            <person name="Skryabin K.G."/>
            <person name="Ravin N.V."/>
        </authorList>
    </citation>
    <scope>NUCLEOTIDE SEQUENCE [LARGE SCALE GENOMIC DNA]</scope>
    <source>
        <strain evidence="3">DSM 19380 / VKM B-2539 / Kam940</strain>
    </source>
</reference>
<accession>I0A1B1</accession>
<dbReference type="GeneID" id="12449862"/>
<proteinExistence type="predicted"/>
<dbReference type="InParanoid" id="I0A1B1"/>
<feature type="domain" description="Peptidase M28" evidence="1">
    <location>
        <begin position="239"/>
        <end position="415"/>
    </location>
</feature>
<gene>
    <name evidence="2" type="ordered locus">FFONT_0780</name>
</gene>
<dbReference type="OrthoDB" id="18376at2157"/>
<evidence type="ECO:0000259" key="1">
    <source>
        <dbReference type="Pfam" id="PF04389"/>
    </source>
</evidence>
<dbReference type="Pfam" id="PF04389">
    <property type="entry name" value="Peptidase_M28"/>
    <property type="match status" value="1"/>
</dbReference>
<dbReference type="STRING" id="1163730.FFONT_0780"/>
<dbReference type="HOGENOM" id="CLU_035477_0_0_2"/>
<sequence length="601" mass="67930">MKTIEEILDKIPINKLLSYTVELSQYNRVQGGRGIIDASKRVKEILEDFGLNPNLHLFQHDDSLMPFDANLVGWELEEGGLWIKKPIRALLSHTNKAITSVIVHSPPGEIAGELVYLPSGKCDKNCENKIVLTDDWSATNYFSFVDNGAIGVIAFRREGSETAYPYFSIFPSFEEISKAKAPAFTVTREDAMHLIYMINKGEKVEVEGYVKSRYNNVASIPVIEHSWGNGENEYHIISHLCHPGYTVNDNISGSIGNIAASIAMKYLDRSDLKDNIRINFVWVPEYSGSVSYLRKALSEGRKIIGTVNLDMIGEVQDITGSSLNFVRSPISLISPLEASTFKYMLDALPKSYGFSSITTFPTKKVWLINYEVGSDHDVYVSYGIPSVMLNMWPDKYYHSSEDTIDKFDIKQVASLGIASLLSILNVFNAPLKEYMNMVYGYDLMAIGDKELKKYRETLYCEAAQRLSVSPFYCEGVKHQANDKSFSIELKVNGFPSIRLLRKVLSKEELDEIMKMFETKRYMRTANSLVSVILSQRKKTSFSELKYILSGELGIKIEDIDLNTLLKAHEKVGTIYIKNKIIYFSIILLKPYEANTSNSNIL</sequence>
<dbReference type="EMBL" id="CP003423">
    <property type="protein sequence ID" value="AFH42768.1"/>
    <property type="molecule type" value="Genomic_DNA"/>
</dbReference>
<dbReference type="Proteomes" id="UP000007391">
    <property type="component" value="Chromosome"/>
</dbReference>
<dbReference type="SUPFAM" id="SSF53187">
    <property type="entry name" value="Zn-dependent exopeptidases"/>
    <property type="match status" value="1"/>
</dbReference>
<dbReference type="AlphaFoldDB" id="I0A1B1"/>
<dbReference type="InterPro" id="IPR007484">
    <property type="entry name" value="Peptidase_M28"/>
</dbReference>